<feature type="signal peptide" evidence="2">
    <location>
        <begin position="1"/>
        <end position="30"/>
    </location>
</feature>
<reference evidence="3 4" key="1">
    <citation type="journal article" date="2011" name="Stand. Genomic Sci.">
        <title>Complete genome sequence of the halophilic and highly halotolerant Chromohalobacter salexigens type strain (1H11(T)).</title>
        <authorList>
            <person name="Copeland A."/>
            <person name="O'Connor K."/>
            <person name="Lucas S."/>
            <person name="Lapidus A."/>
            <person name="Berry K.W."/>
            <person name="Detter J.C."/>
            <person name="Del Rio T.G."/>
            <person name="Hammon N."/>
            <person name="Dalin E."/>
            <person name="Tice H."/>
            <person name="Pitluck S."/>
            <person name="Bruce D."/>
            <person name="Goodwin L."/>
            <person name="Han C."/>
            <person name="Tapia R."/>
            <person name="Saunders E."/>
            <person name="Schmutz J."/>
            <person name="Brettin T."/>
            <person name="Larimer F."/>
            <person name="Land M."/>
            <person name="Hauser L."/>
            <person name="Vargas C."/>
            <person name="Nieto J.J."/>
            <person name="Kyrpides N.C."/>
            <person name="Ivanova N."/>
            <person name="Goker M."/>
            <person name="Klenk H.P."/>
            <person name="Csonka L.N."/>
            <person name="Woyke T."/>
        </authorList>
    </citation>
    <scope>NUCLEOTIDE SEQUENCE [LARGE SCALE GENOMIC DNA]</scope>
    <source>
        <strain evidence="4">ATCC BAA-138 / DSM 3043 / CIP 106854 / NCIMB 13768 / 1H11</strain>
    </source>
</reference>
<keyword evidence="2" id="KW-0732">Signal</keyword>
<dbReference type="PIRSF" id="PIRSF017082">
    <property type="entry name" value="YflP"/>
    <property type="match status" value="1"/>
</dbReference>
<accession>Q1QY51</accession>
<dbReference type="PANTHER" id="PTHR42928:SF3">
    <property type="entry name" value="UPF0065 PROTEIN YFLP"/>
    <property type="match status" value="1"/>
</dbReference>
<protein>
    <submittedName>
        <fullName evidence="3">Uncharacterized protein UPF0065</fullName>
    </submittedName>
</protein>
<dbReference type="RefSeq" id="WP_011506553.1">
    <property type="nucleotide sequence ID" value="NC_007963.1"/>
</dbReference>
<sequence length="334" mass="35973">MTTFPRNTRAWLGAMLCSLPLALSAFDVHAAPEGKTDCIAPAKPGGGWDFTCRATARALQELDLIPAGMQTVNIPGASGGVAFSHVRAKRNDDNDLIVAASTATTTRLAQRRYAGGDRDQVRWVNAMGADYGIVAVPEDSPYDDLAELLDALEKNPQSVSFSGGDVVGGFDHLKVLMAAREAGIDDLRDIKYLAFDSGSVAITQLLGGHLDAFTGDVSEAMSFVESGDLRLLAVFSEERLPGELSDVPTAREQGIDVVAPNWRGFYVPGGVSDAAYADWKETLDTLYDSAQWKQIMKTNGLLPFHKSGDDMERFVEKQVNDIRELSETLGLVAS</sequence>
<dbReference type="InterPro" id="IPR005064">
    <property type="entry name" value="BUG"/>
</dbReference>
<evidence type="ECO:0000313" key="4">
    <source>
        <dbReference type="Proteomes" id="UP000000239"/>
    </source>
</evidence>
<dbReference type="Gene3D" id="3.40.190.150">
    <property type="entry name" value="Bordetella uptake gene, domain 1"/>
    <property type="match status" value="1"/>
</dbReference>
<dbReference type="Gene3D" id="3.40.190.10">
    <property type="entry name" value="Periplasmic binding protein-like II"/>
    <property type="match status" value="1"/>
</dbReference>
<dbReference type="GeneID" id="95333993"/>
<dbReference type="eggNOG" id="COG3181">
    <property type="taxonomic scope" value="Bacteria"/>
</dbReference>
<dbReference type="InterPro" id="IPR042100">
    <property type="entry name" value="Bug_dom1"/>
</dbReference>
<evidence type="ECO:0000313" key="3">
    <source>
        <dbReference type="EMBL" id="ABE58607.1"/>
    </source>
</evidence>
<organism evidence="3 4">
    <name type="scientific">Chromohalobacter israelensis (strain ATCC BAA-138 / DSM 3043 / CIP 106854 / NCIMB 13768 / 1H11)</name>
    <name type="common">Chromohalobacter salexigens</name>
    <dbReference type="NCBI Taxonomy" id="290398"/>
    <lineage>
        <taxon>Bacteria</taxon>
        <taxon>Pseudomonadati</taxon>
        <taxon>Pseudomonadota</taxon>
        <taxon>Gammaproteobacteria</taxon>
        <taxon>Oceanospirillales</taxon>
        <taxon>Halomonadaceae</taxon>
        <taxon>Chromohalobacter</taxon>
    </lineage>
</organism>
<keyword evidence="4" id="KW-1185">Reference proteome</keyword>
<proteinExistence type="inferred from homology"/>
<dbReference type="HOGENOM" id="CLU_045683_1_0_6"/>
<dbReference type="PANTHER" id="PTHR42928">
    <property type="entry name" value="TRICARBOXYLATE-BINDING PROTEIN"/>
    <property type="match status" value="1"/>
</dbReference>
<name>Q1QY51_CHRI1</name>
<dbReference type="Pfam" id="PF03401">
    <property type="entry name" value="TctC"/>
    <property type="match status" value="1"/>
</dbReference>
<dbReference type="CDD" id="cd07012">
    <property type="entry name" value="PBP2_Bug_TTT"/>
    <property type="match status" value="1"/>
</dbReference>
<dbReference type="KEGG" id="csa:Csal_1252"/>
<dbReference type="SUPFAM" id="SSF53850">
    <property type="entry name" value="Periplasmic binding protein-like II"/>
    <property type="match status" value="1"/>
</dbReference>
<dbReference type="EMBL" id="CP000285">
    <property type="protein sequence ID" value="ABE58607.1"/>
    <property type="molecule type" value="Genomic_DNA"/>
</dbReference>
<comment type="similarity">
    <text evidence="1">Belongs to the UPF0065 (bug) family.</text>
</comment>
<dbReference type="AlphaFoldDB" id="Q1QY51"/>
<dbReference type="Proteomes" id="UP000000239">
    <property type="component" value="Chromosome"/>
</dbReference>
<dbReference type="STRING" id="290398.Csal_1252"/>
<gene>
    <name evidence="3" type="ordered locus">Csal_1252</name>
</gene>
<feature type="chain" id="PRO_5004196108" evidence="2">
    <location>
        <begin position="31"/>
        <end position="334"/>
    </location>
</feature>
<evidence type="ECO:0000256" key="1">
    <source>
        <dbReference type="ARBA" id="ARBA00006987"/>
    </source>
</evidence>
<evidence type="ECO:0000256" key="2">
    <source>
        <dbReference type="SAM" id="SignalP"/>
    </source>
</evidence>